<accession>A0ABR9J1T5</accession>
<dbReference type="InterPro" id="IPR029787">
    <property type="entry name" value="Nucleotide_cyclase"/>
</dbReference>
<protein>
    <submittedName>
        <fullName evidence="2">Class 3 adenylate cyclase</fullName>
    </submittedName>
</protein>
<dbReference type="Pfam" id="PF19363">
    <property type="entry name" value="DUF5939"/>
    <property type="match status" value="1"/>
</dbReference>
<dbReference type="PROSITE" id="PS50125">
    <property type="entry name" value="GUANYLATE_CYCLASE_2"/>
    <property type="match status" value="1"/>
</dbReference>
<dbReference type="SMART" id="SM00044">
    <property type="entry name" value="CYCc"/>
    <property type="match status" value="1"/>
</dbReference>
<dbReference type="InterPro" id="IPR001054">
    <property type="entry name" value="A/G_cyclase"/>
</dbReference>
<dbReference type="EMBL" id="JADBEC010000003">
    <property type="protein sequence ID" value="MBE1509305.1"/>
    <property type="molecule type" value="Genomic_DNA"/>
</dbReference>
<organism evidence="2 3">
    <name type="scientific">Rhizobium viscosum</name>
    <name type="common">Arthrobacter viscosus</name>
    <dbReference type="NCBI Taxonomy" id="1673"/>
    <lineage>
        <taxon>Bacteria</taxon>
        <taxon>Pseudomonadati</taxon>
        <taxon>Pseudomonadota</taxon>
        <taxon>Alphaproteobacteria</taxon>
        <taxon>Hyphomicrobiales</taxon>
        <taxon>Rhizobiaceae</taxon>
        <taxon>Rhizobium/Agrobacterium group</taxon>
        <taxon>Rhizobium</taxon>
    </lineage>
</organism>
<dbReference type="RefSeq" id="WP_192732916.1">
    <property type="nucleotide sequence ID" value="NZ_BAAAVL010000015.1"/>
</dbReference>
<dbReference type="SUPFAM" id="SSF55073">
    <property type="entry name" value="Nucleotide cyclase"/>
    <property type="match status" value="1"/>
</dbReference>
<reference evidence="2 3" key="1">
    <citation type="submission" date="2020-10" db="EMBL/GenBank/DDBJ databases">
        <title>Sequencing the genomes of 1000 actinobacteria strains.</title>
        <authorList>
            <person name="Klenk H.-P."/>
        </authorList>
    </citation>
    <scope>NUCLEOTIDE SEQUENCE [LARGE SCALE GENOMIC DNA]</scope>
    <source>
        <strain evidence="2 3">DSM 7307</strain>
    </source>
</reference>
<comment type="caution">
    <text evidence="2">The sequence shown here is derived from an EMBL/GenBank/DDBJ whole genome shotgun (WGS) entry which is preliminary data.</text>
</comment>
<feature type="domain" description="Guanylate cyclase" evidence="1">
    <location>
        <begin position="298"/>
        <end position="416"/>
    </location>
</feature>
<proteinExistence type="predicted"/>
<name>A0ABR9J1T5_RHIVS</name>
<dbReference type="Proteomes" id="UP000620262">
    <property type="component" value="Unassembled WGS sequence"/>
</dbReference>
<dbReference type="Gene3D" id="3.30.70.1230">
    <property type="entry name" value="Nucleotide cyclase"/>
    <property type="match status" value="1"/>
</dbReference>
<evidence type="ECO:0000313" key="2">
    <source>
        <dbReference type="EMBL" id="MBE1509305.1"/>
    </source>
</evidence>
<dbReference type="PANTHER" id="PTHR43081:SF19">
    <property type="entry name" value="PH-SENSITIVE ADENYLATE CYCLASE RV1264"/>
    <property type="match status" value="1"/>
</dbReference>
<sequence length="468" mass="51828">MPDIANRVMAVRQHVDETVAVAMAHLIEDAPDFGLNRVNPLAFARTNGLGEQESIAAFLHATQLGLFELSWNIVCQSCGGVLYQAESLQGIDQHHYNCSFCALDWEPTLDETVEITFTVDPRIRHIAAHDPDSLPLWDYTRQIFWSSGSDLPEHLAPVVGEVVLDAFEIAPGARMGRQVQMREGVAILFDPVTHSSRFLEVSGEPAEGQRLSIELDDAHQAGETLRLAPGLLTLDLENRTNRRIMPIFWIAGKALEAILTRRVPVLTAKRLLTHQTFRDIYRTNVLDLNQRFRITSLTFLFTDLKGSTELYERIGDLAAFDLVRAHFQLMYQVVSAHGGAVVKTIGDAIMATFPTPAQGVAAALDIRKVIDELNRRDSRDDLFLKVGLHSGPCLAVLMNERQDYFGQTVNVASRLQTIATPDMIFATTPVVEDEEARALLAARGRSLHGTTAFLRGLSGEIPVYGIPA</sequence>
<gene>
    <name evidence="2" type="ORF">H4W29_006552</name>
</gene>
<dbReference type="PANTHER" id="PTHR43081">
    <property type="entry name" value="ADENYLATE CYCLASE, TERMINAL-DIFFERENTIATION SPECIFIC-RELATED"/>
    <property type="match status" value="1"/>
</dbReference>
<dbReference type="CDD" id="cd07302">
    <property type="entry name" value="CHD"/>
    <property type="match status" value="1"/>
</dbReference>
<dbReference type="Pfam" id="PF00211">
    <property type="entry name" value="Guanylate_cyc"/>
    <property type="match status" value="1"/>
</dbReference>
<keyword evidence="3" id="KW-1185">Reference proteome</keyword>
<evidence type="ECO:0000259" key="1">
    <source>
        <dbReference type="PROSITE" id="PS50125"/>
    </source>
</evidence>
<dbReference type="InterPro" id="IPR050697">
    <property type="entry name" value="Adenylyl/Guanylyl_Cyclase_3/4"/>
</dbReference>
<dbReference type="InterPro" id="IPR045983">
    <property type="entry name" value="GUC-dom-containing_N"/>
</dbReference>
<evidence type="ECO:0000313" key="3">
    <source>
        <dbReference type="Proteomes" id="UP000620262"/>
    </source>
</evidence>